<evidence type="ECO:0000256" key="6">
    <source>
        <dbReference type="ARBA" id="ARBA00026121"/>
    </source>
</evidence>
<evidence type="ECO:0000256" key="4">
    <source>
        <dbReference type="ARBA" id="ARBA00022832"/>
    </source>
</evidence>
<keyword evidence="4" id="KW-0276">Fatty acid metabolism</keyword>
<feature type="domain" description="AMP-dependent synthetase/ligase" evidence="9">
    <location>
        <begin position="138"/>
        <end position="544"/>
    </location>
</feature>
<evidence type="ECO:0000313" key="10">
    <source>
        <dbReference type="EMBL" id="KAJ6219740.1"/>
    </source>
</evidence>
<dbReference type="GO" id="GO:0030182">
    <property type="term" value="P:neuron differentiation"/>
    <property type="evidence" value="ECO:0007669"/>
    <property type="project" value="TreeGrafter"/>
</dbReference>
<evidence type="ECO:0000313" key="11">
    <source>
        <dbReference type="Proteomes" id="UP001142055"/>
    </source>
</evidence>
<dbReference type="GO" id="GO:0090433">
    <property type="term" value="F:palmitoyl-CoA ligase activity"/>
    <property type="evidence" value="ECO:0007669"/>
    <property type="project" value="TreeGrafter"/>
</dbReference>
<accession>A0A9Q0M9R2</accession>
<keyword evidence="8" id="KW-1133">Transmembrane helix</keyword>
<dbReference type="InterPro" id="IPR020845">
    <property type="entry name" value="AMP-binding_CS"/>
</dbReference>
<dbReference type="Proteomes" id="UP001142055">
    <property type="component" value="Chromosome 2"/>
</dbReference>
<feature type="transmembrane region" description="Helical" evidence="8">
    <location>
        <begin position="9"/>
        <end position="36"/>
    </location>
</feature>
<dbReference type="PANTHER" id="PTHR43272">
    <property type="entry name" value="LONG-CHAIN-FATTY-ACID--COA LIGASE"/>
    <property type="match status" value="1"/>
</dbReference>
<evidence type="ECO:0000259" key="9">
    <source>
        <dbReference type="Pfam" id="PF00501"/>
    </source>
</evidence>
<evidence type="ECO:0000256" key="8">
    <source>
        <dbReference type="SAM" id="Phobius"/>
    </source>
</evidence>
<dbReference type="InterPro" id="IPR000873">
    <property type="entry name" value="AMP-dep_synth/lig_dom"/>
</dbReference>
<dbReference type="PANTHER" id="PTHR43272:SF83">
    <property type="entry name" value="ACYL-COA SYNTHETASE LONG-CHAIN, ISOFORM J"/>
    <property type="match status" value="1"/>
</dbReference>
<proteinExistence type="inferred from homology"/>
<dbReference type="GO" id="GO:0005811">
    <property type="term" value="C:lipid droplet"/>
    <property type="evidence" value="ECO:0007669"/>
    <property type="project" value="TreeGrafter"/>
</dbReference>
<evidence type="ECO:0000256" key="7">
    <source>
        <dbReference type="ARBA" id="ARBA00036813"/>
    </source>
</evidence>
<keyword evidence="4" id="KW-0443">Lipid metabolism</keyword>
<keyword evidence="5" id="KW-0067">ATP-binding</keyword>
<dbReference type="InterPro" id="IPR042099">
    <property type="entry name" value="ANL_N_sf"/>
</dbReference>
<evidence type="ECO:0000256" key="3">
    <source>
        <dbReference type="ARBA" id="ARBA00022741"/>
    </source>
</evidence>
<dbReference type="GO" id="GO:0005524">
    <property type="term" value="F:ATP binding"/>
    <property type="evidence" value="ECO:0007669"/>
    <property type="project" value="UniProtKB-KW"/>
</dbReference>
<keyword evidence="8" id="KW-0472">Membrane</keyword>
<evidence type="ECO:0000256" key="5">
    <source>
        <dbReference type="ARBA" id="ARBA00022840"/>
    </source>
</evidence>
<dbReference type="EMBL" id="JAPWDV010000002">
    <property type="protein sequence ID" value="KAJ6219740.1"/>
    <property type="molecule type" value="Genomic_DNA"/>
</dbReference>
<keyword evidence="11" id="KW-1185">Reference proteome</keyword>
<dbReference type="OMA" id="PLMKCNT"/>
<dbReference type="Pfam" id="PF00501">
    <property type="entry name" value="AMP-binding"/>
    <property type="match status" value="1"/>
</dbReference>
<keyword evidence="2" id="KW-0436">Ligase</keyword>
<dbReference type="GO" id="GO:0005886">
    <property type="term" value="C:plasma membrane"/>
    <property type="evidence" value="ECO:0007669"/>
    <property type="project" value="TreeGrafter"/>
</dbReference>
<keyword evidence="3" id="KW-0547">Nucleotide-binding</keyword>
<dbReference type="SUPFAM" id="SSF56801">
    <property type="entry name" value="Acetyl-CoA synthetase-like"/>
    <property type="match status" value="1"/>
</dbReference>
<reference evidence="10" key="1">
    <citation type="submission" date="2022-12" db="EMBL/GenBank/DDBJ databases">
        <title>Genome assemblies of Blomia tropicalis.</title>
        <authorList>
            <person name="Cui Y."/>
        </authorList>
    </citation>
    <scope>NUCLEOTIDE SEQUENCE</scope>
    <source>
        <tissue evidence="10">Adult mites</tissue>
    </source>
</reference>
<dbReference type="GO" id="GO:0005783">
    <property type="term" value="C:endoplasmic reticulum"/>
    <property type="evidence" value="ECO:0007669"/>
    <property type="project" value="TreeGrafter"/>
</dbReference>
<keyword evidence="8" id="KW-0812">Transmembrane</keyword>
<comment type="catalytic activity">
    <reaction evidence="7">
        <text>a long-chain fatty acid + ATP + CoA = a long-chain fatty acyl-CoA + AMP + diphosphate</text>
        <dbReference type="Rhea" id="RHEA:15421"/>
        <dbReference type="ChEBI" id="CHEBI:30616"/>
        <dbReference type="ChEBI" id="CHEBI:33019"/>
        <dbReference type="ChEBI" id="CHEBI:57287"/>
        <dbReference type="ChEBI" id="CHEBI:57560"/>
        <dbReference type="ChEBI" id="CHEBI:83139"/>
        <dbReference type="ChEBI" id="CHEBI:456215"/>
        <dbReference type="EC" id="6.2.1.3"/>
    </reaction>
</comment>
<evidence type="ECO:0000256" key="1">
    <source>
        <dbReference type="ARBA" id="ARBA00006432"/>
    </source>
</evidence>
<name>A0A9Q0M9R2_BLOTA</name>
<organism evidence="10 11">
    <name type="scientific">Blomia tropicalis</name>
    <name type="common">Mite</name>
    <dbReference type="NCBI Taxonomy" id="40697"/>
    <lineage>
        <taxon>Eukaryota</taxon>
        <taxon>Metazoa</taxon>
        <taxon>Ecdysozoa</taxon>
        <taxon>Arthropoda</taxon>
        <taxon>Chelicerata</taxon>
        <taxon>Arachnida</taxon>
        <taxon>Acari</taxon>
        <taxon>Acariformes</taxon>
        <taxon>Sarcoptiformes</taxon>
        <taxon>Astigmata</taxon>
        <taxon>Glycyphagoidea</taxon>
        <taxon>Echimyopodidae</taxon>
        <taxon>Blomia</taxon>
    </lineage>
</organism>
<gene>
    <name evidence="10" type="ORF">RDWZM_005552</name>
</gene>
<comment type="caution">
    <text evidence="10">The sequence shown here is derived from an EMBL/GenBank/DDBJ whole genome shotgun (WGS) entry which is preliminary data.</text>
</comment>
<protein>
    <recommendedName>
        <fullName evidence="6">long-chain-fatty-acid--CoA ligase</fullName>
        <ecNumber evidence="6">6.2.1.3</ecNumber>
    </recommendedName>
</protein>
<evidence type="ECO:0000256" key="2">
    <source>
        <dbReference type="ARBA" id="ARBA00022598"/>
    </source>
</evidence>
<dbReference type="OrthoDB" id="1700726at2759"/>
<dbReference type="GO" id="GO:0035336">
    <property type="term" value="P:long-chain fatty-acyl-CoA metabolic process"/>
    <property type="evidence" value="ECO:0007669"/>
    <property type="project" value="TreeGrafter"/>
</dbReference>
<sequence length="744" mass="84461">MAGFMLKYFLVPLVVIIIRLVVFIYTWITLPIYFLYQQPWKRLDLAKQCGARLSNKGRWSDQAPGERIGTNFIEYERFAEVPYHPLMDCKTILEALMVCKKLYPSDHICQGYREILDEEIQYDSNGKPIMVDGKMLRKYKLSEYRWQTMNETIELMYALGRGLSAIGLQKGDSVVVYAEAGRHFLNSVLATNCFGGKVVTLFNTLHDDGIIHAINETEPNFIITSFELVDRVSRLIDQCPRKRTPPTFPKHVKLWLYSDLQEMGRSEKYYQLEASPLAPEEDYIIMYTSGTTGTPKGVVANGIQVKESAMGCGQVVRDVIMDGPNHTYIAYLPQAHILELSIELFLLIGGVKIGFGTPFTLNESAPGLVQGQICDLKLLKPTVMTAVPLVLDRMKKEIYTKLAQRTPFSKDIFDCLLEYKTYWTQKGYQTPIVNKLLCSKVQEQFGNRLQYMVVGSAPLAPNLQSLIRNSLEVTLIQGYGSTETMGGVMCMDFHDLSFGRVGAPLNGVRVRLIDWPEAGYSINDKPNPRGEILIGGLMITRGYYKLDDQTTLNYFNENGFRWFITGDIGEVFPDGTFKIIDRKKDLIKLANGEFISLGKIEAALKGNQYVDNVCIFADGIINGLVALVVPNQRAFTDLAIKKFGHDTRMTFYQMCSNELLINYIHENLISTGFENQLKPIELPSLITLCHEEWTPDNNLLTAAMKLKRVNIARKHSADVRNMFETLRNNPAQYVQKTKRQKLQS</sequence>
<dbReference type="Gene3D" id="3.40.50.12780">
    <property type="entry name" value="N-terminal domain of ligase-like"/>
    <property type="match status" value="1"/>
</dbReference>
<dbReference type="EC" id="6.2.1.3" evidence="6"/>
<comment type="similarity">
    <text evidence="1">Belongs to the ATP-dependent AMP-binding enzyme family.</text>
</comment>
<dbReference type="PROSITE" id="PS00455">
    <property type="entry name" value="AMP_BINDING"/>
    <property type="match status" value="1"/>
</dbReference>
<dbReference type="AlphaFoldDB" id="A0A9Q0M9R2"/>